<evidence type="ECO:0000259" key="1">
    <source>
        <dbReference type="Pfam" id="PF06094"/>
    </source>
</evidence>
<dbReference type="RefSeq" id="WP_349240930.1">
    <property type="nucleotide sequence ID" value="NZ_JAVTTO010000002.1"/>
</dbReference>
<dbReference type="InterPro" id="IPR009288">
    <property type="entry name" value="AIG2-like_dom"/>
</dbReference>
<accession>A0ABU3LD75</accession>
<gene>
    <name evidence="2" type="ORF">RQM59_04725</name>
</gene>
<dbReference type="Gene3D" id="3.10.490.10">
    <property type="entry name" value="Gamma-glutamyl cyclotransferase-like"/>
    <property type="match status" value="1"/>
</dbReference>
<dbReference type="InterPro" id="IPR013024">
    <property type="entry name" value="GGCT-like"/>
</dbReference>
<dbReference type="Proteomes" id="UP001257277">
    <property type="component" value="Unassembled WGS sequence"/>
</dbReference>
<protein>
    <submittedName>
        <fullName evidence="2">Gamma-glutamylcyclotransferase family protein</fullName>
    </submittedName>
</protein>
<dbReference type="EMBL" id="JAVTTO010000002">
    <property type="protein sequence ID" value="MDT7831671.1"/>
    <property type="molecule type" value="Genomic_DNA"/>
</dbReference>
<name>A0ABU3LD75_9FLAO</name>
<dbReference type="Pfam" id="PF06094">
    <property type="entry name" value="GGACT"/>
    <property type="match status" value="1"/>
</dbReference>
<sequence length="135" mass="14752">MNVFFYGLFMDTAILARSGIYPSSLQKGYLQDYALKIGNRASLIPSTNERSYGVVITADQESLAKLYAAPSVADYIPEEVMVHVASGGVIKALCYNLPEASLSGTNPVYAASLYKLAKKLGFPESYLEKIKKNIE</sequence>
<proteinExistence type="predicted"/>
<evidence type="ECO:0000313" key="2">
    <source>
        <dbReference type="EMBL" id="MDT7831671.1"/>
    </source>
</evidence>
<keyword evidence="3" id="KW-1185">Reference proteome</keyword>
<comment type="caution">
    <text evidence="2">The sequence shown here is derived from an EMBL/GenBank/DDBJ whole genome shotgun (WGS) entry which is preliminary data.</text>
</comment>
<dbReference type="InterPro" id="IPR036568">
    <property type="entry name" value="GGCT-like_sf"/>
</dbReference>
<dbReference type="CDD" id="cd06661">
    <property type="entry name" value="GGCT_like"/>
    <property type="match status" value="1"/>
</dbReference>
<evidence type="ECO:0000313" key="3">
    <source>
        <dbReference type="Proteomes" id="UP001257277"/>
    </source>
</evidence>
<organism evidence="2 3">
    <name type="scientific">Asprobacillus argus</name>
    <dbReference type="NCBI Taxonomy" id="3076534"/>
    <lineage>
        <taxon>Bacteria</taxon>
        <taxon>Pseudomonadati</taxon>
        <taxon>Bacteroidota</taxon>
        <taxon>Flavobacteriia</taxon>
        <taxon>Flavobacteriales</taxon>
        <taxon>Flavobacteriaceae</taxon>
        <taxon>Asprobacillus</taxon>
    </lineage>
</organism>
<dbReference type="SUPFAM" id="SSF110857">
    <property type="entry name" value="Gamma-glutamyl cyclotransferase-like"/>
    <property type="match status" value="1"/>
</dbReference>
<feature type="domain" description="Gamma-glutamylcyclotransferase AIG2-like" evidence="1">
    <location>
        <begin position="3"/>
        <end position="101"/>
    </location>
</feature>
<reference evidence="2 3" key="1">
    <citation type="submission" date="2023-09" db="EMBL/GenBank/DDBJ databases">
        <title>Novel taxa isolated from Blanes Bay.</title>
        <authorList>
            <person name="Rey-Velasco X."/>
            <person name="Lucena T."/>
        </authorList>
    </citation>
    <scope>NUCLEOTIDE SEQUENCE [LARGE SCALE GENOMIC DNA]</scope>
    <source>
        <strain evidence="2 3">S356</strain>
    </source>
</reference>